<accession>A0A8J3DBN3</accession>
<dbReference type="AlphaFoldDB" id="A0A8J3DBN3"/>
<comment type="caution">
    <text evidence="2">The sequence shown here is derived from an EMBL/GenBank/DDBJ whole genome shotgun (WGS) entry which is preliminary data.</text>
</comment>
<evidence type="ECO:0000256" key="1">
    <source>
        <dbReference type="SAM" id="Phobius"/>
    </source>
</evidence>
<keyword evidence="1" id="KW-0812">Transmembrane</keyword>
<name>A0A8J3DBN3_9BACT</name>
<evidence type="ECO:0000313" key="2">
    <source>
        <dbReference type="EMBL" id="GHB86286.1"/>
    </source>
</evidence>
<dbReference type="EMBL" id="BMXF01000007">
    <property type="protein sequence ID" value="GHB86286.1"/>
    <property type="molecule type" value="Genomic_DNA"/>
</dbReference>
<protein>
    <submittedName>
        <fullName evidence="2">Uncharacterized protein</fullName>
    </submittedName>
</protein>
<evidence type="ECO:0000313" key="3">
    <source>
        <dbReference type="Proteomes" id="UP000598271"/>
    </source>
</evidence>
<keyword evidence="1" id="KW-0472">Membrane</keyword>
<reference evidence="2 3" key="1">
    <citation type="journal article" date="2014" name="Int. J. Syst. Evol. Microbiol.">
        <title>Complete genome sequence of Corynebacterium casei LMG S-19264T (=DSM 44701T), isolated from a smear-ripened cheese.</title>
        <authorList>
            <consortium name="US DOE Joint Genome Institute (JGI-PGF)"/>
            <person name="Walter F."/>
            <person name="Albersmeier A."/>
            <person name="Kalinowski J."/>
            <person name="Ruckert C."/>
        </authorList>
    </citation>
    <scope>NUCLEOTIDE SEQUENCE [LARGE SCALE GENOMIC DNA]</scope>
    <source>
        <strain evidence="2 3">KCTC 12866</strain>
    </source>
</reference>
<dbReference type="Proteomes" id="UP000598271">
    <property type="component" value="Unassembled WGS sequence"/>
</dbReference>
<keyword evidence="3" id="KW-1185">Reference proteome</keyword>
<gene>
    <name evidence="2" type="ORF">GCM10007390_47220</name>
</gene>
<keyword evidence="1" id="KW-1133">Transmembrane helix</keyword>
<proteinExistence type="predicted"/>
<sequence length="109" mass="12605">MPITVAKVIMHLKLLSLFSLVALWVLFYLHGTGINSFLIPDRLRWHDGAKSRYIGIWYALSCAISYVELFWLLWLVNKFNFWYGKEWLKPSQMKAAKTATVVVGVTQAI</sequence>
<feature type="transmembrane region" description="Helical" evidence="1">
    <location>
        <begin position="55"/>
        <end position="76"/>
    </location>
</feature>
<dbReference type="RefSeq" id="WP_189568210.1">
    <property type="nucleotide sequence ID" value="NZ_BMXF01000007.1"/>
</dbReference>
<organism evidence="2 3">
    <name type="scientific">Persicitalea jodogahamensis</name>
    <dbReference type="NCBI Taxonomy" id="402147"/>
    <lineage>
        <taxon>Bacteria</taxon>
        <taxon>Pseudomonadati</taxon>
        <taxon>Bacteroidota</taxon>
        <taxon>Cytophagia</taxon>
        <taxon>Cytophagales</taxon>
        <taxon>Spirosomataceae</taxon>
        <taxon>Persicitalea</taxon>
    </lineage>
</organism>